<protein>
    <submittedName>
        <fullName evidence="1">Uncharacterized protein</fullName>
    </submittedName>
</protein>
<name>A0ABQ7NPX7_BRACM</name>
<accession>A0ABQ7NPX7</accession>
<comment type="caution">
    <text evidence="1">The sequence shown here is derived from an EMBL/GenBank/DDBJ whole genome shotgun (WGS) entry which is preliminary data.</text>
</comment>
<evidence type="ECO:0000313" key="2">
    <source>
        <dbReference type="Proteomes" id="UP000823674"/>
    </source>
</evidence>
<reference evidence="1 2" key="1">
    <citation type="submission" date="2021-03" db="EMBL/GenBank/DDBJ databases">
        <authorList>
            <person name="King G.J."/>
            <person name="Bancroft I."/>
            <person name="Baten A."/>
            <person name="Bloomfield J."/>
            <person name="Borpatragohain P."/>
            <person name="He Z."/>
            <person name="Irish N."/>
            <person name="Irwin J."/>
            <person name="Liu K."/>
            <person name="Mauleon R.P."/>
            <person name="Moore J."/>
            <person name="Morris R."/>
            <person name="Ostergaard L."/>
            <person name="Wang B."/>
            <person name="Wells R."/>
        </authorList>
    </citation>
    <scope>NUCLEOTIDE SEQUENCE [LARGE SCALE GENOMIC DNA]</scope>
    <source>
        <strain evidence="1">R-o-18</strain>
        <tissue evidence="1">Leaf</tissue>
    </source>
</reference>
<sequence length="191" mass="20989">MLRALAKHGRRGFASIASPVPPPVPPPVQWLKAFKAATEHLILRGLVSGCGASPCCARVVCCFARRSEQLKRKINLVHYTAAPLPLKTFVWNDSASLMQACVNISETYTTTLFTVVIGVAGLSFTFGLRDYDLKGTELRFSDLEAAQALMVSLQSGITTEFNNYKQQTGELDNQMNLRIENLEQKLAALSK</sequence>
<keyword evidence="2" id="KW-1185">Reference proteome</keyword>
<evidence type="ECO:0000313" key="1">
    <source>
        <dbReference type="EMBL" id="KAG5412907.1"/>
    </source>
</evidence>
<dbReference type="Proteomes" id="UP000823674">
    <property type="component" value="Chromosome A01"/>
</dbReference>
<organism evidence="1 2">
    <name type="scientific">Brassica rapa subsp. trilocularis</name>
    <dbReference type="NCBI Taxonomy" id="1813537"/>
    <lineage>
        <taxon>Eukaryota</taxon>
        <taxon>Viridiplantae</taxon>
        <taxon>Streptophyta</taxon>
        <taxon>Embryophyta</taxon>
        <taxon>Tracheophyta</taxon>
        <taxon>Spermatophyta</taxon>
        <taxon>Magnoliopsida</taxon>
        <taxon>eudicotyledons</taxon>
        <taxon>Gunneridae</taxon>
        <taxon>Pentapetalae</taxon>
        <taxon>rosids</taxon>
        <taxon>malvids</taxon>
        <taxon>Brassicales</taxon>
        <taxon>Brassicaceae</taxon>
        <taxon>Brassiceae</taxon>
        <taxon>Brassica</taxon>
    </lineage>
</organism>
<gene>
    <name evidence="1" type="primary">A01g500590.1_BraROA</name>
    <name evidence="1" type="ORF">IGI04_000474</name>
</gene>
<proteinExistence type="predicted"/>
<dbReference type="EMBL" id="JADBGQ010000001">
    <property type="protein sequence ID" value="KAG5412907.1"/>
    <property type="molecule type" value="Genomic_DNA"/>
</dbReference>